<keyword evidence="2" id="KW-1185">Reference proteome</keyword>
<dbReference type="Gene3D" id="3.10.28.10">
    <property type="entry name" value="Homing endonucleases"/>
    <property type="match status" value="1"/>
</dbReference>
<evidence type="ECO:0000313" key="2">
    <source>
        <dbReference type="Proteomes" id="UP000286134"/>
    </source>
</evidence>
<name>A0A420HLL8_9PEZI</name>
<dbReference type="SUPFAM" id="SSF55608">
    <property type="entry name" value="Homing endonucleases"/>
    <property type="match status" value="1"/>
</dbReference>
<gene>
    <name evidence="1" type="ORF">OnM2_068048</name>
</gene>
<dbReference type="OrthoDB" id="5412286at2759"/>
<organism evidence="1 2">
    <name type="scientific">Erysiphe neolycopersici</name>
    <dbReference type="NCBI Taxonomy" id="212602"/>
    <lineage>
        <taxon>Eukaryota</taxon>
        <taxon>Fungi</taxon>
        <taxon>Dikarya</taxon>
        <taxon>Ascomycota</taxon>
        <taxon>Pezizomycotina</taxon>
        <taxon>Leotiomycetes</taxon>
        <taxon>Erysiphales</taxon>
        <taxon>Erysiphaceae</taxon>
        <taxon>Erysiphe</taxon>
    </lineage>
</organism>
<dbReference type="EMBL" id="MCFK01006851">
    <property type="protein sequence ID" value="RKF58322.1"/>
    <property type="molecule type" value="Genomic_DNA"/>
</dbReference>
<evidence type="ECO:0008006" key="3">
    <source>
        <dbReference type="Google" id="ProtNLM"/>
    </source>
</evidence>
<accession>A0A420HLL8</accession>
<proteinExistence type="predicted"/>
<dbReference type="Proteomes" id="UP000286134">
    <property type="component" value="Unassembled WGS sequence"/>
</dbReference>
<protein>
    <recommendedName>
        <fullName evidence="3">LAGLIDADG endonuclease</fullName>
    </recommendedName>
</protein>
<reference evidence="1 2" key="1">
    <citation type="journal article" date="2018" name="BMC Genomics">
        <title>Comparative genome analyses reveal sequence features reflecting distinct modes of host-adaptation between dicot and monocot powdery mildew.</title>
        <authorList>
            <person name="Wu Y."/>
            <person name="Ma X."/>
            <person name="Pan Z."/>
            <person name="Kale S.D."/>
            <person name="Song Y."/>
            <person name="King H."/>
            <person name="Zhang Q."/>
            <person name="Presley C."/>
            <person name="Deng X."/>
            <person name="Wei C.I."/>
            <person name="Xiao S."/>
        </authorList>
    </citation>
    <scope>NUCLEOTIDE SEQUENCE [LARGE SCALE GENOMIC DNA]</scope>
    <source>
        <strain evidence="1">UMSG2</strain>
    </source>
</reference>
<comment type="caution">
    <text evidence="1">The sequence shown here is derived from an EMBL/GenBank/DDBJ whole genome shotgun (WGS) entry which is preliminary data.</text>
</comment>
<dbReference type="AlphaFoldDB" id="A0A420HLL8"/>
<sequence>MQTPRRSQPYVLLCNHAVLLQSIRKGTNTLTRDSLIAPVKIHFLFEYWRVRTNVVRPLQGRTLFINTQTNKHVRLYSTKQGLWFITGFRNGEGCFRINILKDDKNQGYRITTINPRDYLHTDRVPSHILWIYPLITDKQTDYLLFRAAIMDIMRENKHLTLKGVKDIVAIKTSFNKAFPDIVPYIRPDLINKKKYLIRSGWEDLYLVKGVFMLVLKNKYKLTYSPSLRVPRERAGDELLLKSVKLEDYKD</sequence>
<evidence type="ECO:0000313" key="1">
    <source>
        <dbReference type="EMBL" id="RKF58322.1"/>
    </source>
</evidence>
<dbReference type="InterPro" id="IPR027434">
    <property type="entry name" value="Homing_endonucl"/>
</dbReference>